<keyword evidence="2" id="KW-0406">Ion transport</keyword>
<comment type="caution">
    <text evidence="6">The sequence shown here is derived from an EMBL/GenBank/DDBJ whole genome shotgun (WGS) entry which is preliminary data.</text>
</comment>
<organism evidence="6 7">
    <name type="scientific">Desmospora activa DSM 45169</name>
    <dbReference type="NCBI Taxonomy" id="1121389"/>
    <lineage>
        <taxon>Bacteria</taxon>
        <taxon>Bacillati</taxon>
        <taxon>Bacillota</taxon>
        <taxon>Bacilli</taxon>
        <taxon>Bacillales</taxon>
        <taxon>Thermoactinomycetaceae</taxon>
        <taxon>Desmospora</taxon>
    </lineage>
</organism>
<dbReference type="AlphaFoldDB" id="A0A2T4ZDD0"/>
<keyword evidence="2" id="KW-0813">Transport</keyword>
<dbReference type="Gene3D" id="3.40.190.10">
    <property type="entry name" value="Periplasmic binding protein-like II"/>
    <property type="match status" value="2"/>
</dbReference>
<dbReference type="GO" id="GO:0006826">
    <property type="term" value="P:iron ion transport"/>
    <property type="evidence" value="ECO:0007669"/>
    <property type="project" value="UniProtKB-KW"/>
</dbReference>
<dbReference type="Pfam" id="PF13416">
    <property type="entry name" value="SBP_bac_8"/>
    <property type="match status" value="1"/>
</dbReference>
<dbReference type="GO" id="GO:0046872">
    <property type="term" value="F:metal ion binding"/>
    <property type="evidence" value="ECO:0007669"/>
    <property type="project" value="UniProtKB-KW"/>
</dbReference>
<evidence type="ECO:0000256" key="3">
    <source>
        <dbReference type="ARBA" id="ARBA00022729"/>
    </source>
</evidence>
<dbReference type="Proteomes" id="UP000241639">
    <property type="component" value="Unassembled WGS sequence"/>
</dbReference>
<evidence type="ECO:0000256" key="2">
    <source>
        <dbReference type="ARBA" id="ARBA00022496"/>
    </source>
</evidence>
<evidence type="ECO:0000256" key="5">
    <source>
        <dbReference type="SAM" id="SignalP"/>
    </source>
</evidence>
<dbReference type="GO" id="GO:0030288">
    <property type="term" value="C:outer membrane-bounded periplasmic space"/>
    <property type="evidence" value="ECO:0007669"/>
    <property type="project" value="TreeGrafter"/>
</dbReference>
<feature type="chain" id="PRO_5038817109" evidence="5">
    <location>
        <begin position="22"/>
        <end position="347"/>
    </location>
</feature>
<keyword evidence="7" id="KW-1185">Reference proteome</keyword>
<sequence>MASRFKYLTLSVIMFALVVTGCSPQSDGAKGESDELVVYSARKEQFVKPLIDAFEKESGMKVKLMAADETLVNKILEEKKNPQADIFFSNDTGALEYLRIENALAPNDSDKIQVIDEKYRADDGSWVGLSARSRIFMYNKDLISEKDVPQTMWDLTDPKYKGKFAITRGGNGSMVAQVAALRAQWGDKKTKEWLTKVKDNAAIITDGHGDIRQAVGAGEVEFGLVNNYYFHQQLDEPKDNHVDAVYPDQGKDGMGVFVNAAGVGLIKGGPNQTNAKKFIDFLTEEEQQKLFSFESKEIPLVEGIETPPEAKPLSEYQVMELPLKEIGPVWVDAKKLIEESGLDLEVK</sequence>
<dbReference type="PANTHER" id="PTHR30006:SF15">
    <property type="entry name" value="IRON-UTILIZATION PERIPLASMIC PROTEIN"/>
    <property type="match status" value="1"/>
</dbReference>
<keyword evidence="2" id="KW-0410">Iron transport</keyword>
<keyword evidence="3 5" id="KW-0732">Signal</keyword>
<evidence type="ECO:0000256" key="4">
    <source>
        <dbReference type="PIRSR" id="PIRSR002825-1"/>
    </source>
</evidence>
<dbReference type="RefSeq" id="WP_245891143.1">
    <property type="nucleotide sequence ID" value="NZ_PZZP01000001.1"/>
</dbReference>
<accession>A0A2T4ZDD0</accession>
<reference evidence="6 7" key="1">
    <citation type="submission" date="2018-04" db="EMBL/GenBank/DDBJ databases">
        <title>Genomic Encyclopedia of Archaeal and Bacterial Type Strains, Phase II (KMG-II): from individual species to whole genera.</title>
        <authorList>
            <person name="Goeker M."/>
        </authorList>
    </citation>
    <scope>NUCLEOTIDE SEQUENCE [LARGE SCALE GENOMIC DNA]</scope>
    <source>
        <strain evidence="6 7">DSM 45169</strain>
    </source>
</reference>
<gene>
    <name evidence="6" type="ORF">C8J48_2524</name>
</gene>
<dbReference type="SUPFAM" id="SSF53850">
    <property type="entry name" value="Periplasmic binding protein-like II"/>
    <property type="match status" value="1"/>
</dbReference>
<keyword evidence="4" id="KW-0408">Iron</keyword>
<proteinExistence type="inferred from homology"/>
<evidence type="ECO:0000313" key="6">
    <source>
        <dbReference type="EMBL" id="PTM59887.1"/>
    </source>
</evidence>
<feature type="binding site" evidence="4">
    <location>
        <position position="229"/>
    </location>
    <ligand>
        <name>Fe cation</name>
        <dbReference type="ChEBI" id="CHEBI:24875"/>
    </ligand>
</feature>
<dbReference type="InterPro" id="IPR006059">
    <property type="entry name" value="SBP"/>
</dbReference>
<dbReference type="EMBL" id="PZZP01000001">
    <property type="protein sequence ID" value="PTM59887.1"/>
    <property type="molecule type" value="Genomic_DNA"/>
</dbReference>
<dbReference type="InterPro" id="IPR026045">
    <property type="entry name" value="Ferric-bd"/>
</dbReference>
<keyword evidence="4" id="KW-0479">Metal-binding</keyword>
<evidence type="ECO:0000256" key="1">
    <source>
        <dbReference type="ARBA" id="ARBA00008520"/>
    </source>
</evidence>
<evidence type="ECO:0000313" key="7">
    <source>
        <dbReference type="Proteomes" id="UP000241639"/>
    </source>
</evidence>
<comment type="similarity">
    <text evidence="1">Belongs to the bacterial solute-binding protein 1 family.</text>
</comment>
<name>A0A2T4ZDD0_9BACL</name>
<feature type="signal peptide" evidence="5">
    <location>
        <begin position="1"/>
        <end position="21"/>
    </location>
</feature>
<protein>
    <submittedName>
        <fullName evidence="6">Iron(III) transport system substrate-binding protein</fullName>
    </submittedName>
</protein>
<dbReference type="PROSITE" id="PS51257">
    <property type="entry name" value="PROKAR_LIPOPROTEIN"/>
    <property type="match status" value="1"/>
</dbReference>
<dbReference type="PIRSF" id="PIRSF002825">
    <property type="entry name" value="CfbpA"/>
    <property type="match status" value="1"/>
</dbReference>
<feature type="binding site" evidence="4">
    <location>
        <position position="228"/>
    </location>
    <ligand>
        <name>Fe cation</name>
        <dbReference type="ChEBI" id="CHEBI:24875"/>
    </ligand>
</feature>
<dbReference type="PANTHER" id="PTHR30006">
    <property type="entry name" value="THIAMINE-BINDING PERIPLASMIC PROTEIN-RELATED"/>
    <property type="match status" value="1"/>
</dbReference>